<evidence type="ECO:0000256" key="1">
    <source>
        <dbReference type="SAM" id="MobiDB-lite"/>
    </source>
</evidence>
<accession>A0A124SGG9</accession>
<dbReference type="Gramene" id="KVI06362">
    <property type="protein sequence ID" value="KVI06362"/>
    <property type="gene ID" value="Ccrd_015281"/>
</dbReference>
<reference evidence="2 3" key="1">
    <citation type="journal article" date="2016" name="Sci. Rep.">
        <title>The genome sequence of the outbreeding globe artichoke constructed de novo incorporating a phase-aware low-pass sequencing strategy of F1 progeny.</title>
        <authorList>
            <person name="Scaglione D."/>
            <person name="Reyes-Chin-Wo S."/>
            <person name="Acquadro A."/>
            <person name="Froenicke L."/>
            <person name="Portis E."/>
            <person name="Beitel C."/>
            <person name="Tirone M."/>
            <person name="Mauro R."/>
            <person name="Lo Monaco A."/>
            <person name="Mauromicale G."/>
            <person name="Faccioli P."/>
            <person name="Cattivelli L."/>
            <person name="Rieseberg L."/>
            <person name="Michelmore R."/>
            <person name="Lanteri S."/>
        </authorList>
    </citation>
    <scope>NUCLEOTIDE SEQUENCE [LARGE SCALE GENOMIC DNA]</scope>
    <source>
        <strain evidence="2">2C</strain>
    </source>
</reference>
<dbReference type="AlphaFoldDB" id="A0A124SGG9"/>
<sequence length="104" mass="11520">MSGNQENDGDGGEVRKLPQGYKVKKQSSSSIGMHNGRRSFGCSSQVELTNFLDLDGVKVISAYMPLFMQLLVVDVTRKTYDSLEKFTAKSLALTLKKVVVQRAF</sequence>
<evidence type="ECO:0000313" key="2">
    <source>
        <dbReference type="EMBL" id="KVI06362.1"/>
    </source>
</evidence>
<organism evidence="2 3">
    <name type="scientific">Cynara cardunculus var. scolymus</name>
    <name type="common">Globe artichoke</name>
    <name type="synonym">Cynara scolymus</name>
    <dbReference type="NCBI Taxonomy" id="59895"/>
    <lineage>
        <taxon>Eukaryota</taxon>
        <taxon>Viridiplantae</taxon>
        <taxon>Streptophyta</taxon>
        <taxon>Embryophyta</taxon>
        <taxon>Tracheophyta</taxon>
        <taxon>Spermatophyta</taxon>
        <taxon>Magnoliopsida</taxon>
        <taxon>eudicotyledons</taxon>
        <taxon>Gunneridae</taxon>
        <taxon>Pentapetalae</taxon>
        <taxon>asterids</taxon>
        <taxon>campanulids</taxon>
        <taxon>Asterales</taxon>
        <taxon>Asteraceae</taxon>
        <taxon>Carduoideae</taxon>
        <taxon>Cardueae</taxon>
        <taxon>Carduinae</taxon>
        <taxon>Cynara</taxon>
    </lineage>
</organism>
<gene>
    <name evidence="2" type="ORF">Ccrd_015281</name>
</gene>
<dbReference type="EMBL" id="LEKV01001832">
    <property type="protein sequence ID" value="KVI06362.1"/>
    <property type="molecule type" value="Genomic_DNA"/>
</dbReference>
<feature type="region of interest" description="Disordered" evidence="1">
    <location>
        <begin position="1"/>
        <end position="36"/>
    </location>
</feature>
<dbReference type="Proteomes" id="UP000243975">
    <property type="component" value="Unassembled WGS sequence"/>
</dbReference>
<name>A0A124SGG9_CYNCS</name>
<dbReference type="STRING" id="59895.A0A124SGG9"/>
<evidence type="ECO:0000313" key="3">
    <source>
        <dbReference type="Proteomes" id="UP000243975"/>
    </source>
</evidence>
<proteinExistence type="predicted"/>
<protein>
    <submittedName>
        <fullName evidence="2">Uncharacterized protein</fullName>
    </submittedName>
</protein>
<comment type="caution">
    <text evidence="2">The sequence shown here is derived from an EMBL/GenBank/DDBJ whole genome shotgun (WGS) entry which is preliminary data.</text>
</comment>
<keyword evidence="3" id="KW-1185">Reference proteome</keyword>